<dbReference type="NCBIfam" id="TIGR00277">
    <property type="entry name" value="HDIG"/>
    <property type="match status" value="1"/>
</dbReference>
<evidence type="ECO:0000256" key="2">
    <source>
        <dbReference type="SAM" id="MobiDB-lite"/>
    </source>
</evidence>
<dbReference type="PROSITE" id="PS51831">
    <property type="entry name" value="HD"/>
    <property type="match status" value="1"/>
</dbReference>
<dbReference type="GO" id="GO:0003723">
    <property type="term" value="F:RNA binding"/>
    <property type="evidence" value="ECO:0007669"/>
    <property type="project" value="UniProtKB-KW"/>
</dbReference>
<evidence type="ECO:0000256" key="3">
    <source>
        <dbReference type="SAM" id="Phobius"/>
    </source>
</evidence>
<dbReference type="SUPFAM" id="SSF109604">
    <property type="entry name" value="HD-domain/PDEase-like"/>
    <property type="match status" value="1"/>
</dbReference>
<dbReference type="InterPro" id="IPR011624">
    <property type="entry name" value="Metal-dep_PHydrolase_7TM_extra"/>
</dbReference>
<dbReference type="OrthoDB" id="9806952at2"/>
<comment type="caution">
    <text evidence="5">The sequence shown here is derived from an EMBL/GenBank/DDBJ whole genome shotgun (WGS) entry which is preliminary data.</text>
</comment>
<dbReference type="InterPro" id="IPR052722">
    <property type="entry name" value="PgpH_phosphodiesterase"/>
</dbReference>
<dbReference type="PROSITE" id="PS50889">
    <property type="entry name" value="S4"/>
    <property type="match status" value="1"/>
</dbReference>
<evidence type="ECO:0000313" key="5">
    <source>
        <dbReference type="EMBL" id="PNT96904.1"/>
    </source>
</evidence>
<dbReference type="KEGG" id="cthd:CDO33_08035"/>
<reference evidence="5 6" key="1">
    <citation type="submission" date="2017-06" db="EMBL/GenBank/DDBJ databases">
        <title>Investigating the central metabolism of Clostridium thermosuccinogenes.</title>
        <authorList>
            <person name="Koendjbiharie J.G."/>
            <person name="van Kranenburg R."/>
        </authorList>
    </citation>
    <scope>NUCLEOTIDE SEQUENCE [LARGE SCALE GENOMIC DNA]</scope>
    <source>
        <strain evidence="5 6">DSM 5806</strain>
    </source>
</reference>
<keyword evidence="3" id="KW-0812">Transmembrane</keyword>
<dbReference type="GO" id="GO:0016787">
    <property type="term" value="F:hydrolase activity"/>
    <property type="evidence" value="ECO:0007669"/>
    <property type="project" value="UniProtKB-KW"/>
</dbReference>
<evidence type="ECO:0000259" key="4">
    <source>
        <dbReference type="PROSITE" id="PS51831"/>
    </source>
</evidence>
<dbReference type="EMBL" id="NIOJ01000043">
    <property type="protein sequence ID" value="PNT96904.1"/>
    <property type="molecule type" value="Genomic_DNA"/>
</dbReference>
<keyword evidence="5" id="KW-0378">Hydrolase</keyword>
<feature type="region of interest" description="Disordered" evidence="2">
    <location>
        <begin position="703"/>
        <end position="740"/>
    </location>
</feature>
<feature type="transmembrane region" description="Helical" evidence="3">
    <location>
        <begin position="311"/>
        <end position="329"/>
    </location>
</feature>
<keyword evidence="6" id="KW-1185">Reference proteome</keyword>
<keyword evidence="3" id="KW-1133">Transmembrane helix</keyword>
<feature type="transmembrane region" description="Helical" evidence="3">
    <location>
        <begin position="276"/>
        <end position="299"/>
    </location>
</feature>
<dbReference type="CDD" id="cd00077">
    <property type="entry name" value="HDc"/>
    <property type="match status" value="1"/>
</dbReference>
<keyword evidence="1" id="KW-0694">RNA-binding</keyword>
<feature type="compositionally biased region" description="Basic and acidic residues" evidence="2">
    <location>
        <begin position="731"/>
        <end position="740"/>
    </location>
</feature>
<accession>A0A2K2F6I3</accession>
<dbReference type="Pfam" id="PF07698">
    <property type="entry name" value="7TM-7TMR_HD"/>
    <property type="match status" value="1"/>
</dbReference>
<dbReference type="Gene3D" id="1.10.3210.10">
    <property type="entry name" value="Hypothetical protein af1432"/>
    <property type="match status" value="1"/>
</dbReference>
<dbReference type="InterPro" id="IPR006674">
    <property type="entry name" value="HD_domain"/>
</dbReference>
<feature type="compositionally biased region" description="Low complexity" evidence="2">
    <location>
        <begin position="719"/>
        <end position="730"/>
    </location>
</feature>
<gene>
    <name evidence="5" type="ORF">CDQ84_14315</name>
</gene>
<name>A0A2K2F6I3_9CLOT</name>
<feature type="domain" description="HD" evidence="4">
    <location>
        <begin position="486"/>
        <end position="629"/>
    </location>
</feature>
<feature type="transmembrane region" description="Helical" evidence="3">
    <location>
        <begin position="335"/>
        <end position="368"/>
    </location>
</feature>
<dbReference type="InterPro" id="IPR011621">
    <property type="entry name" value="Metal-dep_PHydrolase_7TM_intra"/>
</dbReference>
<dbReference type="PANTHER" id="PTHR36442:SF1">
    <property type="entry name" value="CYCLIC-DI-AMP PHOSPHODIESTERASE PGPH"/>
    <property type="match status" value="1"/>
</dbReference>
<dbReference type="InterPro" id="IPR003607">
    <property type="entry name" value="HD/PDEase_dom"/>
</dbReference>
<feature type="transmembrane region" description="Helical" evidence="3">
    <location>
        <begin position="375"/>
        <end position="393"/>
    </location>
</feature>
<evidence type="ECO:0000256" key="1">
    <source>
        <dbReference type="PROSITE-ProRule" id="PRU00182"/>
    </source>
</evidence>
<dbReference type="Pfam" id="PF07697">
    <property type="entry name" value="7TMR-HDED"/>
    <property type="match status" value="1"/>
</dbReference>
<dbReference type="SMART" id="SM00471">
    <property type="entry name" value="HDc"/>
    <property type="match status" value="1"/>
</dbReference>
<evidence type="ECO:0000313" key="6">
    <source>
        <dbReference type="Proteomes" id="UP000236151"/>
    </source>
</evidence>
<protein>
    <submittedName>
        <fullName evidence="5">Phosphohydrolase</fullName>
    </submittedName>
</protein>
<keyword evidence="3" id="KW-0472">Membrane</keyword>
<dbReference type="AlphaFoldDB" id="A0A2K2F6I3"/>
<dbReference type="Proteomes" id="UP000236151">
    <property type="component" value="Unassembled WGS sequence"/>
</dbReference>
<dbReference type="Pfam" id="PF01966">
    <property type="entry name" value="HD"/>
    <property type="match status" value="1"/>
</dbReference>
<proteinExistence type="predicted"/>
<dbReference type="PANTHER" id="PTHR36442">
    <property type="entry name" value="CYCLIC-DI-AMP PHOSPHODIESTERASE PGPH"/>
    <property type="match status" value="1"/>
</dbReference>
<feature type="transmembrane region" description="Helical" evidence="3">
    <location>
        <begin position="399"/>
        <end position="420"/>
    </location>
</feature>
<dbReference type="InterPro" id="IPR006675">
    <property type="entry name" value="HDIG_dom"/>
</dbReference>
<feature type="transmembrane region" description="Helical" evidence="3">
    <location>
        <begin position="432"/>
        <end position="453"/>
    </location>
</feature>
<organism evidence="5 6">
    <name type="scientific">Clostridium thermosuccinogenes</name>
    <dbReference type="NCBI Taxonomy" id="84032"/>
    <lineage>
        <taxon>Bacteria</taxon>
        <taxon>Bacillati</taxon>
        <taxon>Bacillota</taxon>
        <taxon>Clostridia</taxon>
        <taxon>Eubacteriales</taxon>
        <taxon>Clostridiaceae</taxon>
        <taxon>Clostridium</taxon>
    </lineage>
</organism>
<sequence length="740" mass="82920">MRNIKFQRIFIGIVTLIIAFIIVESGATPEKYNLKLNEVSKSKIIATRDIENKYRTKLNAEAAADATEPVMIEIIGASIDVVNCLNDFLAAIDTARDDVVNNLIQKGITKESYNYQVQLENEQNKEAAKLLENANNLGITLSEEQAAHLVSRASDADISEFKKTVRRIVNEAVIQDITVDNLPTHVYNAQKKVLDSTLNQDMKNIGLSIVNSILKPNRTIDEELTEQKKEEARNDPKNKEIILKGKTIVDVGDVITFEKYQLLEELNLLEESRFDFGLASGIFIILILTGVLLVIYMNMFRKKMLEDRSELLLLSVIILLTLLMARAAIEYSPLAIPIFIATMLISVFLDMKLAMIVNFILTIVISFMTKGDISFIYMALISGSFSGFLVYKANQRNRLFMSGVLVAFLNVVVIVCLGIINNDDFNTILRNSFVVFLNGLVSIVLTIGLLPFWESMFNIITPMKLMELANPNQPLIKRLLMEAPGTYHHSLMVGNLAEVATEAIGGNSLLARVGAYFHDVGKLKRPNFFKENQMGDNPHDRMTANLSTLVITSHTSDGVELAEKYKIPKAIKDIIKQHHGTTLVAYFYHKALKNEKADEVKQENFRYSGPKPATREAAVVMLADSVEAAVRSMPDKTEGKIEGFIRKIIKDKLDDGQLDECDLTLKDLDDIAKSFLKVFSGFFHERQEYPEIKIKQIQAGEEEVTPAAAESERNAQTYGGRSMSNGNNNRESAKQSSDNR</sequence>